<sequence length="417" mass="47935">MSGELQSRKVEVTDNQEGIQLTEKSTSRRQACTSHDDVRLEIEDEELIAKLIRQKIEIMQEEKEKLKVLPNEGNRTKIQRVPKSMLQNLDNKYFVPKELSIGFFHAAFPHRELKLQLAAHFILESGSTEEVIFKGFKSEMKDIKTCFDENIIKGYLSDKQLIRLLFLDGCAMLGFIHCYVNQKLKVVGVSDAKAADIERDLLLLENQIPFQVLECFRNKSYDTIPWRMTKQFFHSVQVLKAARIKFKPTNSLKSISFHFRFFATPKLMLPTLVVDDSTEHKLFNPVAYELCLSKSHPSQKPWVTSYVNLLDLLIENEQDFKDLKAADILRNNLNNNKDVAYKMIKSIGSRSFAPSKDTYAGVKKNIQKHCKSKCAIWMAEICEAHFSSPWSVMALFAATTVLVLTAVQTWYAINPKK</sequence>
<feature type="compositionally biased region" description="Polar residues" evidence="2">
    <location>
        <begin position="13"/>
        <end position="27"/>
    </location>
</feature>
<feature type="transmembrane region" description="Helical" evidence="3">
    <location>
        <begin position="390"/>
        <end position="413"/>
    </location>
</feature>
<keyword evidence="3" id="KW-1133">Transmembrane helix</keyword>
<dbReference type="InterPro" id="IPR004158">
    <property type="entry name" value="DUF247_pln"/>
</dbReference>
<evidence type="ECO:0000313" key="4">
    <source>
        <dbReference type="EMBL" id="GMN64150.1"/>
    </source>
</evidence>
<proteinExistence type="predicted"/>
<evidence type="ECO:0000256" key="2">
    <source>
        <dbReference type="SAM" id="MobiDB-lite"/>
    </source>
</evidence>
<dbReference type="EMBL" id="BTGU01000169">
    <property type="protein sequence ID" value="GMN64150.1"/>
    <property type="molecule type" value="Genomic_DNA"/>
</dbReference>
<dbReference type="PANTHER" id="PTHR31170:SF25">
    <property type="entry name" value="BNAA09G04570D PROTEIN"/>
    <property type="match status" value="1"/>
</dbReference>
<keyword evidence="3" id="KW-0812">Transmembrane</keyword>
<comment type="caution">
    <text evidence="4">The sequence shown here is derived from an EMBL/GenBank/DDBJ whole genome shotgun (WGS) entry which is preliminary data.</text>
</comment>
<feature type="compositionally biased region" description="Basic and acidic residues" evidence="2">
    <location>
        <begin position="1"/>
        <end position="12"/>
    </location>
</feature>
<gene>
    <name evidence="4" type="ORF">TIFTF001_033221</name>
</gene>
<feature type="coiled-coil region" evidence="1">
    <location>
        <begin position="42"/>
        <end position="69"/>
    </location>
</feature>
<protein>
    <submittedName>
        <fullName evidence="4">Uncharacterized protein</fullName>
    </submittedName>
</protein>
<organism evidence="4 5">
    <name type="scientific">Ficus carica</name>
    <name type="common">Common fig</name>
    <dbReference type="NCBI Taxonomy" id="3494"/>
    <lineage>
        <taxon>Eukaryota</taxon>
        <taxon>Viridiplantae</taxon>
        <taxon>Streptophyta</taxon>
        <taxon>Embryophyta</taxon>
        <taxon>Tracheophyta</taxon>
        <taxon>Spermatophyta</taxon>
        <taxon>Magnoliopsida</taxon>
        <taxon>eudicotyledons</taxon>
        <taxon>Gunneridae</taxon>
        <taxon>Pentapetalae</taxon>
        <taxon>rosids</taxon>
        <taxon>fabids</taxon>
        <taxon>Rosales</taxon>
        <taxon>Moraceae</taxon>
        <taxon>Ficeae</taxon>
        <taxon>Ficus</taxon>
    </lineage>
</organism>
<dbReference type="Proteomes" id="UP001187192">
    <property type="component" value="Unassembled WGS sequence"/>
</dbReference>
<keyword evidence="1" id="KW-0175">Coiled coil</keyword>
<accession>A0AA88E041</accession>
<name>A0AA88E041_FICCA</name>
<evidence type="ECO:0000256" key="1">
    <source>
        <dbReference type="SAM" id="Coils"/>
    </source>
</evidence>
<reference evidence="4" key="1">
    <citation type="submission" date="2023-07" db="EMBL/GenBank/DDBJ databases">
        <title>draft genome sequence of fig (Ficus carica).</title>
        <authorList>
            <person name="Takahashi T."/>
            <person name="Nishimura K."/>
        </authorList>
    </citation>
    <scope>NUCLEOTIDE SEQUENCE</scope>
</reference>
<keyword evidence="5" id="KW-1185">Reference proteome</keyword>
<dbReference type="AlphaFoldDB" id="A0AA88E041"/>
<feature type="region of interest" description="Disordered" evidence="2">
    <location>
        <begin position="1"/>
        <end position="27"/>
    </location>
</feature>
<keyword evidence="3" id="KW-0472">Membrane</keyword>
<dbReference type="Pfam" id="PF03140">
    <property type="entry name" value="DUF247"/>
    <property type="match status" value="2"/>
</dbReference>
<evidence type="ECO:0000313" key="5">
    <source>
        <dbReference type="Proteomes" id="UP001187192"/>
    </source>
</evidence>
<dbReference type="PANTHER" id="PTHR31170">
    <property type="entry name" value="BNAC04G53230D PROTEIN"/>
    <property type="match status" value="1"/>
</dbReference>
<evidence type="ECO:0000256" key="3">
    <source>
        <dbReference type="SAM" id="Phobius"/>
    </source>
</evidence>